<dbReference type="Proteomes" id="UP000789396">
    <property type="component" value="Unassembled WGS sequence"/>
</dbReference>
<gene>
    <name evidence="1" type="ORF">RFULGI_LOCUS18618</name>
</gene>
<organism evidence="1 2">
    <name type="scientific">Racocetra fulgida</name>
    <dbReference type="NCBI Taxonomy" id="60492"/>
    <lineage>
        <taxon>Eukaryota</taxon>
        <taxon>Fungi</taxon>
        <taxon>Fungi incertae sedis</taxon>
        <taxon>Mucoromycota</taxon>
        <taxon>Glomeromycotina</taxon>
        <taxon>Glomeromycetes</taxon>
        <taxon>Diversisporales</taxon>
        <taxon>Gigasporaceae</taxon>
        <taxon>Racocetra</taxon>
    </lineage>
</organism>
<comment type="caution">
    <text evidence="1">The sequence shown here is derived from an EMBL/GenBank/DDBJ whole genome shotgun (WGS) entry which is preliminary data.</text>
</comment>
<dbReference type="AlphaFoldDB" id="A0A9N9K358"/>
<keyword evidence="2" id="KW-1185">Reference proteome</keyword>
<reference evidence="1" key="1">
    <citation type="submission" date="2021-06" db="EMBL/GenBank/DDBJ databases">
        <authorList>
            <person name="Kallberg Y."/>
            <person name="Tangrot J."/>
            <person name="Rosling A."/>
        </authorList>
    </citation>
    <scope>NUCLEOTIDE SEQUENCE</scope>
    <source>
        <strain evidence="1">IN212</strain>
    </source>
</reference>
<name>A0A9N9K358_9GLOM</name>
<proteinExistence type="predicted"/>
<evidence type="ECO:0000313" key="1">
    <source>
        <dbReference type="EMBL" id="CAG8809678.1"/>
    </source>
</evidence>
<sequence length="44" mass="4879">DFSRLEIYDEFSGITTQGTKSRAIIIHFNESKLADSSNSDKASV</sequence>
<feature type="non-terminal residue" evidence="1">
    <location>
        <position position="1"/>
    </location>
</feature>
<accession>A0A9N9K358</accession>
<protein>
    <submittedName>
        <fullName evidence="1">18378_t:CDS:1</fullName>
    </submittedName>
</protein>
<dbReference type="EMBL" id="CAJVPZ010083093">
    <property type="protein sequence ID" value="CAG8809678.1"/>
    <property type="molecule type" value="Genomic_DNA"/>
</dbReference>
<evidence type="ECO:0000313" key="2">
    <source>
        <dbReference type="Proteomes" id="UP000789396"/>
    </source>
</evidence>